<dbReference type="InterPro" id="IPR028020">
    <property type="entry name" value="ASX_DEUBAD_dom"/>
</dbReference>
<dbReference type="AlphaFoldDB" id="A0A367KGJ3"/>
<feature type="domain" description="UspA" evidence="2">
    <location>
        <begin position="443"/>
        <end position="581"/>
    </location>
</feature>
<protein>
    <recommendedName>
        <fullName evidence="6">UspA domain-containing protein</fullName>
    </recommendedName>
</protein>
<evidence type="ECO:0000256" key="1">
    <source>
        <dbReference type="SAM" id="MobiDB-lite"/>
    </source>
</evidence>
<dbReference type="InterPro" id="IPR006016">
    <property type="entry name" value="UspA"/>
</dbReference>
<feature type="domain" description="ASX DEUBAD" evidence="3">
    <location>
        <begin position="183"/>
        <end position="302"/>
    </location>
</feature>
<dbReference type="Gene3D" id="3.40.50.620">
    <property type="entry name" value="HUPs"/>
    <property type="match status" value="1"/>
</dbReference>
<feature type="compositionally biased region" description="Basic residues" evidence="1">
    <location>
        <begin position="130"/>
        <end position="139"/>
    </location>
</feature>
<sequence>PIEQPESAKRRTTRKRNMPKYIEESMDTTDSSSLPLVKNDTTTPISAAPNTQSSVDLSETGVSTNISSIDTQPVAIESPNTKLPAGEETFTMTKALITTEPFADVEKTETIPLPEHQQNDTESTSISPKVSKRGVRKNIKNQDPNPKPLSACGRGRKKVSKDTEQEVNETQLAQIPEAQIKQDYNHTALEFLLTDKSSYLAEADLRAMIPDFIQKLPIKDQQELASLLPSSDKTVEGKAPQINPFFSSTSNNFFWESVRRWQECLALGQFDKQALAKAESRKQKEQEDTSFKDENYEAYWGERLERDKETKEAKLWDLDAMLAQEIQDLNKDSAEDRRVKEAVIVSKPDPNRINNAEDSSSSDSDEYEDDLSIRDPELFKITESNRQINVDIDTTTKNKLVRRPPELVFSDPPLLVSRDDYIQVTFAYGVSEKKNKKSKKYMLMCDFGEESMYALKWAIGTLLRDGDEVHVASVVSMDEEVEDMDDSEKYTLWSELDRNSKTVISRVKTTLIEMMLFDIKIVIHSLAGKTRESLLNLIYETPGLTMIVCGSREKSALKGMIMGSVSTFLVHNSPVPVSVVRPQKKEKTKRHKKTAAQKLSQSVMNGHLKVDEAEGAPLSLNSYDGTT</sequence>
<dbReference type="PRINTS" id="PR01438">
    <property type="entry name" value="UNVRSLSTRESS"/>
</dbReference>
<keyword evidence="5" id="KW-1185">Reference proteome</keyword>
<dbReference type="STRING" id="4846.A0A367KGJ3"/>
<dbReference type="InterPro" id="IPR006015">
    <property type="entry name" value="Universal_stress_UspA"/>
</dbReference>
<evidence type="ECO:0000259" key="2">
    <source>
        <dbReference type="Pfam" id="PF00582"/>
    </source>
</evidence>
<name>A0A367KGJ3_RHIST</name>
<dbReference type="InterPro" id="IPR014729">
    <property type="entry name" value="Rossmann-like_a/b/a_fold"/>
</dbReference>
<dbReference type="PANTHER" id="PTHR46100">
    <property type="entry name" value="IMP2'P"/>
    <property type="match status" value="1"/>
</dbReference>
<feature type="region of interest" description="Disordered" evidence="1">
    <location>
        <begin position="110"/>
        <end position="162"/>
    </location>
</feature>
<feature type="compositionally biased region" description="Polar residues" evidence="1">
    <location>
        <begin position="28"/>
        <end position="59"/>
    </location>
</feature>
<feature type="region of interest" description="Disordered" evidence="1">
    <location>
        <begin position="1"/>
        <end position="59"/>
    </location>
</feature>
<reference evidence="4 5" key="1">
    <citation type="journal article" date="2018" name="G3 (Bethesda)">
        <title>Phylogenetic and Phylogenomic Definition of Rhizopus Species.</title>
        <authorList>
            <person name="Gryganskyi A.P."/>
            <person name="Golan J."/>
            <person name="Dolatabadi S."/>
            <person name="Mondo S."/>
            <person name="Robb S."/>
            <person name="Idnurm A."/>
            <person name="Muszewska A."/>
            <person name="Steczkiewicz K."/>
            <person name="Masonjones S."/>
            <person name="Liao H.L."/>
            <person name="Gajdeczka M.T."/>
            <person name="Anike F."/>
            <person name="Vuek A."/>
            <person name="Anishchenko I.M."/>
            <person name="Voigt K."/>
            <person name="de Hoog G.S."/>
            <person name="Smith M.E."/>
            <person name="Heitman J."/>
            <person name="Vilgalys R."/>
            <person name="Stajich J.E."/>
        </authorList>
    </citation>
    <scope>NUCLEOTIDE SEQUENCE [LARGE SCALE GENOMIC DNA]</scope>
    <source>
        <strain evidence="4 5">LSU 92-RS-03</strain>
    </source>
</reference>
<evidence type="ECO:0000313" key="5">
    <source>
        <dbReference type="Proteomes" id="UP000253551"/>
    </source>
</evidence>
<accession>A0A367KGJ3</accession>
<feature type="region of interest" description="Disordered" evidence="1">
    <location>
        <begin position="342"/>
        <end position="369"/>
    </location>
</feature>
<dbReference type="Pfam" id="PF00582">
    <property type="entry name" value="Usp"/>
    <property type="match status" value="1"/>
</dbReference>
<dbReference type="SUPFAM" id="SSF52402">
    <property type="entry name" value="Adenine nucleotide alpha hydrolases-like"/>
    <property type="match status" value="1"/>
</dbReference>
<gene>
    <name evidence="4" type="ORF">CU098_003784</name>
</gene>
<dbReference type="Proteomes" id="UP000253551">
    <property type="component" value="Unassembled WGS sequence"/>
</dbReference>
<dbReference type="OrthoDB" id="843225at2759"/>
<dbReference type="PANTHER" id="PTHR46100:SF4">
    <property type="entry name" value="USPA DOMAIN-CONTAINING PROTEIN"/>
    <property type="match status" value="1"/>
</dbReference>
<organism evidence="4 5">
    <name type="scientific">Rhizopus stolonifer</name>
    <name type="common">Rhizopus nigricans</name>
    <dbReference type="NCBI Taxonomy" id="4846"/>
    <lineage>
        <taxon>Eukaryota</taxon>
        <taxon>Fungi</taxon>
        <taxon>Fungi incertae sedis</taxon>
        <taxon>Mucoromycota</taxon>
        <taxon>Mucoromycotina</taxon>
        <taxon>Mucoromycetes</taxon>
        <taxon>Mucorales</taxon>
        <taxon>Mucorineae</taxon>
        <taxon>Rhizopodaceae</taxon>
        <taxon>Rhizopus</taxon>
    </lineage>
</organism>
<feature type="non-terminal residue" evidence="4">
    <location>
        <position position="1"/>
    </location>
</feature>
<evidence type="ECO:0000259" key="3">
    <source>
        <dbReference type="Pfam" id="PF13919"/>
    </source>
</evidence>
<proteinExistence type="predicted"/>
<evidence type="ECO:0008006" key="6">
    <source>
        <dbReference type="Google" id="ProtNLM"/>
    </source>
</evidence>
<dbReference type="CDD" id="cd23659">
    <property type="entry name" value="USP_At3g01520-like"/>
    <property type="match status" value="1"/>
</dbReference>
<dbReference type="EMBL" id="PJQM01001753">
    <property type="protein sequence ID" value="RCI01289.1"/>
    <property type="molecule type" value="Genomic_DNA"/>
</dbReference>
<comment type="caution">
    <text evidence="4">The sequence shown here is derived from an EMBL/GenBank/DDBJ whole genome shotgun (WGS) entry which is preliminary data.</text>
</comment>
<evidence type="ECO:0000313" key="4">
    <source>
        <dbReference type="EMBL" id="RCI01289.1"/>
    </source>
</evidence>
<dbReference type="Pfam" id="PF13919">
    <property type="entry name" value="ASXH"/>
    <property type="match status" value="1"/>
</dbReference>